<keyword evidence="2" id="KW-1185">Reference proteome</keyword>
<proteinExistence type="predicted"/>
<name>A0ABC9W5R1_GRUJA</name>
<comment type="caution">
    <text evidence="1">The sequence shown here is derived from an EMBL/GenBank/DDBJ whole genome shotgun (WGS) entry which is preliminary data.</text>
</comment>
<protein>
    <submittedName>
        <fullName evidence="1">Uncharacterized protein</fullName>
    </submittedName>
</protein>
<dbReference type="PRINTS" id="PR01345">
    <property type="entry name" value="CERVTRCPTASE"/>
</dbReference>
<dbReference type="Proteomes" id="UP001623348">
    <property type="component" value="Unassembled WGS sequence"/>
</dbReference>
<dbReference type="AlphaFoldDB" id="A0ABC9W5R1"/>
<reference evidence="1 2" key="1">
    <citation type="submission" date="2024-06" db="EMBL/GenBank/DDBJ databases">
        <title>The draft genome of Grus japonensis, version 3.</title>
        <authorList>
            <person name="Nabeshima K."/>
            <person name="Suzuki S."/>
            <person name="Onuma M."/>
        </authorList>
    </citation>
    <scope>NUCLEOTIDE SEQUENCE [LARGE SCALE GENOMIC DNA]</scope>
    <source>
        <strain evidence="1 2">451A</strain>
    </source>
</reference>
<gene>
    <name evidence="1" type="ORF">GRJ2_000554800</name>
</gene>
<sequence length="147" mass="16828">MWACAILIKFNKTKSKVPHVGQGSPKHSYGLDGEWIESSPEEKDLGVLVDEKLNMSQQCVLAAQKANCVLGCIKRSVTSRSRKGILPLYSTLVRPHLEYCVQLWGPQYKKDIELFKRVEYPPEKKVFVLRKAVPSILFKTDWEFDNC</sequence>
<dbReference type="PANTHER" id="PTHR33332">
    <property type="entry name" value="REVERSE TRANSCRIPTASE DOMAIN-CONTAINING PROTEIN"/>
    <property type="match status" value="1"/>
</dbReference>
<accession>A0ABC9W5R1</accession>
<dbReference type="EMBL" id="BAAFJT010000001">
    <property type="protein sequence ID" value="GAB0180895.1"/>
    <property type="molecule type" value="Genomic_DNA"/>
</dbReference>
<evidence type="ECO:0000313" key="2">
    <source>
        <dbReference type="Proteomes" id="UP001623348"/>
    </source>
</evidence>
<organism evidence="1 2">
    <name type="scientific">Grus japonensis</name>
    <name type="common">Japanese crane</name>
    <name type="synonym">Red-crowned crane</name>
    <dbReference type="NCBI Taxonomy" id="30415"/>
    <lineage>
        <taxon>Eukaryota</taxon>
        <taxon>Metazoa</taxon>
        <taxon>Chordata</taxon>
        <taxon>Craniata</taxon>
        <taxon>Vertebrata</taxon>
        <taxon>Euteleostomi</taxon>
        <taxon>Archelosauria</taxon>
        <taxon>Archosauria</taxon>
        <taxon>Dinosauria</taxon>
        <taxon>Saurischia</taxon>
        <taxon>Theropoda</taxon>
        <taxon>Coelurosauria</taxon>
        <taxon>Aves</taxon>
        <taxon>Neognathae</taxon>
        <taxon>Neoaves</taxon>
        <taxon>Gruiformes</taxon>
        <taxon>Gruidae</taxon>
        <taxon>Grus</taxon>
    </lineage>
</organism>
<evidence type="ECO:0000313" key="1">
    <source>
        <dbReference type="EMBL" id="GAB0180895.1"/>
    </source>
</evidence>